<evidence type="ECO:0000313" key="1">
    <source>
        <dbReference type="EMBL" id="GGE02620.1"/>
    </source>
</evidence>
<accession>A0A917E3Z7</accession>
<dbReference type="InterPro" id="IPR011044">
    <property type="entry name" value="Quino_amine_DH_bsu"/>
</dbReference>
<dbReference type="Pfam" id="PF20138">
    <property type="entry name" value="DUF6528"/>
    <property type="match status" value="1"/>
</dbReference>
<dbReference type="AlphaFoldDB" id="A0A917E3Z7"/>
<protein>
    <submittedName>
        <fullName evidence="1">Uncharacterized protein</fullName>
    </submittedName>
</protein>
<dbReference type="Proteomes" id="UP000612456">
    <property type="component" value="Unassembled WGS sequence"/>
</dbReference>
<comment type="caution">
    <text evidence="1">The sequence shown here is derived from an EMBL/GenBank/DDBJ whole genome shotgun (WGS) entry which is preliminary data.</text>
</comment>
<evidence type="ECO:0000313" key="2">
    <source>
        <dbReference type="Proteomes" id="UP000612456"/>
    </source>
</evidence>
<keyword evidence="2" id="KW-1185">Reference proteome</keyword>
<organism evidence="1 2">
    <name type="scientific">Paenibacillus nasutitermitis</name>
    <dbReference type="NCBI Taxonomy" id="1652958"/>
    <lineage>
        <taxon>Bacteria</taxon>
        <taxon>Bacillati</taxon>
        <taxon>Bacillota</taxon>
        <taxon>Bacilli</taxon>
        <taxon>Bacillales</taxon>
        <taxon>Paenibacillaceae</taxon>
        <taxon>Paenibacillus</taxon>
    </lineage>
</organism>
<dbReference type="SUPFAM" id="SSF50969">
    <property type="entry name" value="YVTN repeat-like/Quinoprotein amine dehydrogenase"/>
    <property type="match status" value="1"/>
</dbReference>
<proteinExistence type="predicted"/>
<dbReference type="EMBL" id="BMHP01000020">
    <property type="protein sequence ID" value="GGE02620.1"/>
    <property type="molecule type" value="Genomic_DNA"/>
</dbReference>
<dbReference type="InterPro" id="IPR045383">
    <property type="entry name" value="DUF6528"/>
</dbReference>
<gene>
    <name evidence="1" type="ORF">GCM10010911_72080</name>
</gene>
<reference evidence="1" key="1">
    <citation type="journal article" date="2014" name="Int. J. Syst. Evol. Microbiol.">
        <title>Complete genome sequence of Corynebacterium casei LMG S-19264T (=DSM 44701T), isolated from a smear-ripened cheese.</title>
        <authorList>
            <consortium name="US DOE Joint Genome Institute (JGI-PGF)"/>
            <person name="Walter F."/>
            <person name="Albersmeier A."/>
            <person name="Kalinowski J."/>
            <person name="Ruckert C."/>
        </authorList>
    </citation>
    <scope>NUCLEOTIDE SEQUENCE</scope>
    <source>
        <strain evidence="1">CGMCC 1.15178</strain>
    </source>
</reference>
<name>A0A917E3Z7_9BACL</name>
<sequence>MHKLLMLIKHSRRKKAQLLYLIAIVLFVAGSGGIQPKPAAAVTNDCNIGAGDQASHQILVFDPNVTDWNSSSALMWSWSPSASNGFSNPTPGWGQPTDMKLRSNCSLGGGQWMAVTDTSGLAAIISYPGGSKKWYQNTAANLQSAELLPNGNIAIASTSSGGWVRVYNSSQGASSSAYDQYVLVGARGVLWDPLKNVLWAVGDNDLVALLVQGSPAAPTLKESFKVALPSSGGHELQPVYGNKDRLWVSSDTLVYQYIKSTKTWSSTYSGASSISRAGVRSVGNQLSGQAVETVPGGGCTLNSWCTDTVDFLSPGTTRVKTGAAFYKARILNPEYQ</sequence>
<reference evidence="1" key="2">
    <citation type="submission" date="2020-09" db="EMBL/GenBank/DDBJ databases">
        <authorList>
            <person name="Sun Q."/>
            <person name="Zhou Y."/>
        </authorList>
    </citation>
    <scope>NUCLEOTIDE SEQUENCE</scope>
    <source>
        <strain evidence="1">CGMCC 1.15178</strain>
    </source>
</reference>